<feature type="region of interest" description="Disordered" evidence="1">
    <location>
        <begin position="390"/>
        <end position="423"/>
    </location>
</feature>
<keyword evidence="3" id="KW-1185">Reference proteome</keyword>
<feature type="compositionally biased region" description="Basic residues" evidence="1">
    <location>
        <begin position="274"/>
        <end position="307"/>
    </location>
</feature>
<evidence type="ECO:0008006" key="4">
    <source>
        <dbReference type="Google" id="ProtNLM"/>
    </source>
</evidence>
<feature type="compositionally biased region" description="Basic and acidic residues" evidence="1">
    <location>
        <begin position="397"/>
        <end position="412"/>
    </location>
</feature>
<dbReference type="Proteomes" id="UP001189429">
    <property type="component" value="Unassembled WGS sequence"/>
</dbReference>
<proteinExistence type="predicted"/>
<evidence type="ECO:0000313" key="3">
    <source>
        <dbReference type="Proteomes" id="UP001189429"/>
    </source>
</evidence>
<feature type="compositionally biased region" description="Polar residues" evidence="1">
    <location>
        <begin position="209"/>
        <end position="218"/>
    </location>
</feature>
<sequence>MPKARAPGLLGAERPPVPLKAWQRQMCDEWFETNAAFEARVLHRRIVMPDGMHDSPAIRAAAVFLRYGVACQPAACPECDGGAKLESKEDGGGGWKTLQWSCKSVGQKHPQLKMNSRGFLQQIPLNSWMPLLHFVNYLRPGRHYARIIEETQAVRGNIGEKTARNWRRIYQESLGKAPAPLDAIMIGGAKGGAVAMGETAAGARPSDGRSFQTKSISKSGGGTARATPQRNTKQLARRGALKKLPARTFYNAQKVVKGPFQLVDKKNAPTKTTNKGKKRAAKQTAKPAKKTIGRKKTPNNQALKKRPAANLKSDGRRLWLGILVGNKSKVHARASEEKMATYRLLPCAADAQENEPRGFEEIRDTAQSRARKGTMVVYDGWTSTDSAAQEMGYEHPPPVRHEGNARRDKDTGFHTNDAESENSKLKAWSRLRHGKLNIAPGDVDEHIYYINVGSGMGDALTGLAHSNDFVAKNKLLG</sequence>
<feature type="region of interest" description="Disordered" evidence="1">
    <location>
        <begin position="263"/>
        <end position="307"/>
    </location>
</feature>
<accession>A0ABN9VX21</accession>
<organism evidence="2 3">
    <name type="scientific">Prorocentrum cordatum</name>
    <dbReference type="NCBI Taxonomy" id="2364126"/>
    <lineage>
        <taxon>Eukaryota</taxon>
        <taxon>Sar</taxon>
        <taxon>Alveolata</taxon>
        <taxon>Dinophyceae</taxon>
        <taxon>Prorocentrales</taxon>
        <taxon>Prorocentraceae</taxon>
        <taxon>Prorocentrum</taxon>
    </lineage>
</organism>
<comment type="caution">
    <text evidence="2">The sequence shown here is derived from an EMBL/GenBank/DDBJ whole genome shotgun (WGS) entry which is preliminary data.</text>
</comment>
<protein>
    <recommendedName>
        <fullName evidence="4">Transposase</fullName>
    </recommendedName>
</protein>
<evidence type="ECO:0000256" key="1">
    <source>
        <dbReference type="SAM" id="MobiDB-lite"/>
    </source>
</evidence>
<name>A0ABN9VX21_9DINO</name>
<gene>
    <name evidence="2" type="ORF">PCOR1329_LOCUS62026</name>
</gene>
<reference evidence="2" key="1">
    <citation type="submission" date="2023-10" db="EMBL/GenBank/DDBJ databases">
        <authorList>
            <person name="Chen Y."/>
            <person name="Shah S."/>
            <person name="Dougan E. K."/>
            <person name="Thang M."/>
            <person name="Chan C."/>
        </authorList>
    </citation>
    <scope>NUCLEOTIDE SEQUENCE [LARGE SCALE GENOMIC DNA]</scope>
</reference>
<evidence type="ECO:0000313" key="2">
    <source>
        <dbReference type="EMBL" id="CAK0878173.1"/>
    </source>
</evidence>
<feature type="region of interest" description="Disordered" evidence="1">
    <location>
        <begin position="200"/>
        <end position="240"/>
    </location>
</feature>
<dbReference type="EMBL" id="CAUYUJ010017821">
    <property type="protein sequence ID" value="CAK0878173.1"/>
    <property type="molecule type" value="Genomic_DNA"/>
</dbReference>